<keyword evidence="2" id="KW-1185">Reference proteome</keyword>
<evidence type="ECO:0000313" key="1">
    <source>
        <dbReference type="EMBL" id="WNH12132.1"/>
    </source>
</evidence>
<name>A0ABY9Y1L6_9FLAO</name>
<dbReference type="EMBL" id="CP134536">
    <property type="protein sequence ID" value="WNH12132.1"/>
    <property type="molecule type" value="Genomic_DNA"/>
</dbReference>
<gene>
    <name evidence="1" type="ORF">RHP49_14705</name>
</gene>
<organism evidence="1 2">
    <name type="scientific">Thalassobellus suaedae</name>
    <dbReference type="NCBI Taxonomy" id="3074124"/>
    <lineage>
        <taxon>Bacteria</taxon>
        <taxon>Pseudomonadati</taxon>
        <taxon>Bacteroidota</taxon>
        <taxon>Flavobacteriia</taxon>
        <taxon>Flavobacteriales</taxon>
        <taxon>Flavobacteriaceae</taxon>
        <taxon>Thalassobellus</taxon>
    </lineage>
</organism>
<evidence type="ECO:0000313" key="2">
    <source>
        <dbReference type="Proteomes" id="UP001303407"/>
    </source>
</evidence>
<dbReference type="RefSeq" id="WP_415862114.1">
    <property type="nucleotide sequence ID" value="NZ_CP134536.1"/>
</dbReference>
<protein>
    <submittedName>
        <fullName evidence="1">Uncharacterized protein</fullName>
    </submittedName>
</protein>
<dbReference type="Proteomes" id="UP001303407">
    <property type="component" value="Chromosome"/>
</dbReference>
<proteinExistence type="predicted"/>
<sequence length="143" mass="16124">MKNKLAYLLFITLFINCKSDENIPDCSTVLCAAPMVVINLVDDTSKENYIIQNNIKEENIEIRDALENPVEFTINEANGLLFVIKHNTEDALEIQIDSEIIATISYNTSAPKTNECCDYGDLINVSIDNKAFKVEDNIITIYL</sequence>
<reference evidence="1 2" key="1">
    <citation type="submission" date="2023-09" db="EMBL/GenBank/DDBJ databases">
        <title>Thalassobella suaedae gen. nov., sp. nov., a marine bacterium of the family Flavobacteriaceae isolated from a halophyte Suaeda japonica.</title>
        <authorList>
            <person name="Lee S.Y."/>
            <person name="Hwang C.Y."/>
        </authorList>
    </citation>
    <scope>NUCLEOTIDE SEQUENCE [LARGE SCALE GENOMIC DNA]</scope>
    <source>
        <strain evidence="1 2">HL-DH10</strain>
    </source>
</reference>
<accession>A0ABY9Y1L6</accession>